<feature type="coiled-coil region" evidence="1">
    <location>
        <begin position="182"/>
        <end position="223"/>
    </location>
</feature>
<proteinExistence type="predicted"/>
<feature type="compositionally biased region" description="Polar residues" evidence="2">
    <location>
        <begin position="371"/>
        <end position="385"/>
    </location>
</feature>
<feature type="compositionally biased region" description="Polar residues" evidence="2">
    <location>
        <begin position="404"/>
        <end position="413"/>
    </location>
</feature>
<evidence type="ECO:0000256" key="2">
    <source>
        <dbReference type="SAM" id="MobiDB-lite"/>
    </source>
</evidence>
<feature type="region of interest" description="Disordered" evidence="2">
    <location>
        <begin position="371"/>
        <end position="413"/>
    </location>
</feature>
<keyword evidence="4" id="KW-1185">Reference proteome</keyword>
<sequence>MSLATTSIGDDGGQTVRDLLQLLENADSNGLVGFLETEHRELLHLRQTVDQYQEAISELKSHLHQVFSVAGGLGVLPLSETTRAVLGIEGQLNATNSDNISALQPPTTPITPGNSAAAAKKMRIDHLHELDTKFGPHRLEIPIDDQHLALSLPIDPRFQSSRPAGNYALVEGSVQTDPDALVVSLQQTVVEQRSDIEDLETSLRERKTLVRQLRKQLRDKELKQFAAASDCAGLRRTASIMGDGGCLSAHIHAVTVDSTAAHELPVSAASLPEDACCMVAKPASISQDSGCNSEAVGDKHSSNGTDANRHSSRRPSRFINGWPVYDNDENNSESSVIKTDEQQSQVNTEMSEMQELPTTAQVAYKQSVASELNNDGKSTSSLSKASTHRLFRSMVAKTPRRMFSSLSSKLKRS</sequence>
<name>A0A9W7XNA8_9FUNG</name>
<feature type="coiled-coil region" evidence="1">
    <location>
        <begin position="35"/>
        <end position="62"/>
    </location>
</feature>
<comment type="caution">
    <text evidence="3">The sequence shown here is derived from an EMBL/GenBank/DDBJ whole genome shotgun (WGS) entry which is preliminary data.</text>
</comment>
<accession>A0A9W7XNA8</accession>
<dbReference type="EMBL" id="JANBOH010000051">
    <property type="protein sequence ID" value="KAJ1646721.1"/>
    <property type="molecule type" value="Genomic_DNA"/>
</dbReference>
<organism evidence="3 4">
    <name type="scientific">Coemansia asiatica</name>
    <dbReference type="NCBI Taxonomy" id="1052880"/>
    <lineage>
        <taxon>Eukaryota</taxon>
        <taxon>Fungi</taxon>
        <taxon>Fungi incertae sedis</taxon>
        <taxon>Zoopagomycota</taxon>
        <taxon>Kickxellomycotina</taxon>
        <taxon>Kickxellomycetes</taxon>
        <taxon>Kickxellales</taxon>
        <taxon>Kickxellaceae</taxon>
        <taxon>Coemansia</taxon>
    </lineage>
</organism>
<reference evidence="3" key="1">
    <citation type="submission" date="2022-07" db="EMBL/GenBank/DDBJ databases">
        <title>Phylogenomic reconstructions and comparative analyses of Kickxellomycotina fungi.</title>
        <authorList>
            <person name="Reynolds N.K."/>
            <person name="Stajich J.E."/>
            <person name="Barry K."/>
            <person name="Grigoriev I.V."/>
            <person name="Crous P."/>
            <person name="Smith M.E."/>
        </authorList>
    </citation>
    <scope>NUCLEOTIDE SEQUENCE</scope>
    <source>
        <strain evidence="3">NBRC 105413</strain>
    </source>
</reference>
<evidence type="ECO:0000313" key="3">
    <source>
        <dbReference type="EMBL" id="KAJ1646721.1"/>
    </source>
</evidence>
<gene>
    <name evidence="3" type="ORF">LPJ64_001835</name>
</gene>
<keyword evidence="1" id="KW-0175">Coiled coil</keyword>
<protein>
    <submittedName>
        <fullName evidence="3">Uncharacterized protein</fullName>
    </submittedName>
</protein>
<dbReference type="Proteomes" id="UP001145021">
    <property type="component" value="Unassembled WGS sequence"/>
</dbReference>
<evidence type="ECO:0000313" key="4">
    <source>
        <dbReference type="Proteomes" id="UP001145021"/>
    </source>
</evidence>
<feature type="region of interest" description="Disordered" evidence="2">
    <location>
        <begin position="285"/>
        <end position="353"/>
    </location>
</feature>
<dbReference type="AlphaFoldDB" id="A0A9W7XNA8"/>
<evidence type="ECO:0000256" key="1">
    <source>
        <dbReference type="SAM" id="Coils"/>
    </source>
</evidence>
<feature type="compositionally biased region" description="Polar residues" evidence="2">
    <location>
        <begin position="332"/>
        <end position="353"/>
    </location>
</feature>